<dbReference type="Gene3D" id="3.40.50.720">
    <property type="entry name" value="NAD(P)-binding Rossmann-like Domain"/>
    <property type="match status" value="1"/>
</dbReference>
<dbReference type="AlphaFoldDB" id="A0AAJ0DDD5"/>
<evidence type="ECO:0000313" key="4">
    <source>
        <dbReference type="Proteomes" id="UP001271007"/>
    </source>
</evidence>
<protein>
    <recommendedName>
        <fullName evidence="5">NAD(P)-binding protein</fullName>
    </recommendedName>
</protein>
<organism evidence="3 4">
    <name type="scientific">Extremus antarcticus</name>
    <dbReference type="NCBI Taxonomy" id="702011"/>
    <lineage>
        <taxon>Eukaryota</taxon>
        <taxon>Fungi</taxon>
        <taxon>Dikarya</taxon>
        <taxon>Ascomycota</taxon>
        <taxon>Pezizomycotina</taxon>
        <taxon>Dothideomycetes</taxon>
        <taxon>Dothideomycetidae</taxon>
        <taxon>Mycosphaerellales</taxon>
        <taxon>Extremaceae</taxon>
        <taxon>Extremus</taxon>
    </lineage>
</organism>
<keyword evidence="4" id="KW-1185">Reference proteome</keyword>
<reference evidence="3" key="1">
    <citation type="submission" date="2023-04" db="EMBL/GenBank/DDBJ databases">
        <title>Black Yeasts Isolated from many extreme environments.</title>
        <authorList>
            <person name="Coleine C."/>
            <person name="Stajich J.E."/>
            <person name="Selbmann L."/>
        </authorList>
    </citation>
    <scope>NUCLEOTIDE SEQUENCE</scope>
    <source>
        <strain evidence="3">CCFEE 5312</strain>
    </source>
</reference>
<dbReference type="SUPFAM" id="SSF51735">
    <property type="entry name" value="NAD(P)-binding Rossmann-fold domains"/>
    <property type="match status" value="1"/>
</dbReference>
<evidence type="ECO:0000313" key="3">
    <source>
        <dbReference type="EMBL" id="KAK3047916.1"/>
    </source>
</evidence>
<comment type="similarity">
    <text evidence="1">Belongs to the short-chain dehydrogenases/reductases (SDR) family.</text>
</comment>
<gene>
    <name evidence="3" type="ORF">LTR09_010741</name>
</gene>
<evidence type="ECO:0000256" key="1">
    <source>
        <dbReference type="ARBA" id="ARBA00006484"/>
    </source>
</evidence>
<dbReference type="InterPro" id="IPR002347">
    <property type="entry name" value="SDR_fam"/>
</dbReference>
<dbReference type="PANTHER" id="PTHR42901:SF1">
    <property type="entry name" value="ALCOHOL DEHYDROGENASE"/>
    <property type="match status" value="1"/>
</dbReference>
<sequence length="320" mass="34344">MHHTSYPAISPDNAQNSAARKTVVISGGAGGIGYATAQAFSVAGASTIVIFTRRQTALDEAKASLDAENSAAGRKTQVWTYQLDIQNAEATQSAFASIRQRLNKGEEGDEKDVDIIVCNAAALAQGSATLDFDMEVYRNAFATNVIGNLNFVRAFLAPEASAIPFVAIDGQVKQTTSLTYPSRKKTILDVSTVAPLTDFPGTAPYSASKLAFTSIMRTLYTEASKLKDSPIRIHSFNPGVIKTPGTKDLLDVDALDLPWVDVSLAAHFAVWLASPAAAFTSGRFMVSNWDVEELLAEEERFAAEPDLCSLVLNLRSVLVF</sequence>
<dbReference type="CDD" id="cd05233">
    <property type="entry name" value="SDR_c"/>
    <property type="match status" value="1"/>
</dbReference>
<dbReference type="PANTHER" id="PTHR42901">
    <property type="entry name" value="ALCOHOL DEHYDROGENASE"/>
    <property type="match status" value="1"/>
</dbReference>
<dbReference type="InterPro" id="IPR036291">
    <property type="entry name" value="NAD(P)-bd_dom_sf"/>
</dbReference>
<dbReference type="Pfam" id="PF00106">
    <property type="entry name" value="adh_short"/>
    <property type="match status" value="2"/>
</dbReference>
<dbReference type="EMBL" id="JAWDJX010000055">
    <property type="protein sequence ID" value="KAK3047916.1"/>
    <property type="molecule type" value="Genomic_DNA"/>
</dbReference>
<dbReference type="GO" id="GO:0016491">
    <property type="term" value="F:oxidoreductase activity"/>
    <property type="evidence" value="ECO:0007669"/>
    <property type="project" value="UniProtKB-KW"/>
</dbReference>
<proteinExistence type="inferred from homology"/>
<comment type="caution">
    <text evidence="3">The sequence shown here is derived from an EMBL/GenBank/DDBJ whole genome shotgun (WGS) entry which is preliminary data.</text>
</comment>
<accession>A0AAJ0DDD5</accession>
<dbReference type="PRINTS" id="PR00081">
    <property type="entry name" value="GDHRDH"/>
</dbReference>
<dbReference type="Proteomes" id="UP001271007">
    <property type="component" value="Unassembled WGS sequence"/>
</dbReference>
<name>A0AAJ0DDD5_9PEZI</name>
<keyword evidence="2" id="KW-0560">Oxidoreductase</keyword>
<evidence type="ECO:0000256" key="2">
    <source>
        <dbReference type="ARBA" id="ARBA00023002"/>
    </source>
</evidence>
<evidence type="ECO:0008006" key="5">
    <source>
        <dbReference type="Google" id="ProtNLM"/>
    </source>
</evidence>